<comment type="caution">
    <text evidence="1">The sequence shown here is derived from an EMBL/GenBank/DDBJ whole genome shotgun (WGS) entry which is preliminary data.</text>
</comment>
<name>A0A843AK67_METAZ</name>
<dbReference type="AlphaFoldDB" id="A0A843AK67"/>
<reference evidence="1" key="1">
    <citation type="submission" date="2020-10" db="EMBL/GenBank/DDBJ databases">
        <title>Dehalococcoides mccartyi of a TCE/Cr reducing biochatode.</title>
        <authorList>
            <person name="Matturro B."/>
        </authorList>
    </citation>
    <scope>NUCLEOTIDE SEQUENCE</scope>
    <source>
        <strain evidence="1">Bin4</strain>
    </source>
</reference>
<organism evidence="1 2">
    <name type="scientific">Methanobrevibacter arboriphilus</name>
    <dbReference type="NCBI Taxonomy" id="39441"/>
    <lineage>
        <taxon>Archaea</taxon>
        <taxon>Methanobacteriati</taxon>
        <taxon>Methanobacteriota</taxon>
        <taxon>Methanomada group</taxon>
        <taxon>Methanobacteria</taxon>
        <taxon>Methanobacteriales</taxon>
        <taxon>Methanobacteriaceae</taxon>
        <taxon>Methanobrevibacter</taxon>
    </lineage>
</organism>
<dbReference type="EMBL" id="JADIIN010000068">
    <property type="protein sequence ID" value="MBF4469455.1"/>
    <property type="molecule type" value="Genomic_DNA"/>
</dbReference>
<proteinExistence type="predicted"/>
<sequence length="81" mass="9607">MIITEIFVDHKPDTLIIAEIQGKTDKYNVSLVDGIYFCNCCDFHYRSGFSEYLDDKIVGKKVEQYKCKHIKFLENYLLKYN</sequence>
<accession>A0A843AK67</accession>
<evidence type="ECO:0000313" key="2">
    <source>
        <dbReference type="Proteomes" id="UP000658733"/>
    </source>
</evidence>
<dbReference type="Proteomes" id="UP000658733">
    <property type="component" value="Unassembled WGS sequence"/>
</dbReference>
<evidence type="ECO:0000313" key="1">
    <source>
        <dbReference type="EMBL" id="MBF4469455.1"/>
    </source>
</evidence>
<protein>
    <recommendedName>
        <fullName evidence="3">SWIM-type domain-containing protein</fullName>
    </recommendedName>
</protein>
<gene>
    <name evidence="1" type="ORF">ISP01_08645</name>
</gene>
<dbReference type="RefSeq" id="WP_278523962.1">
    <property type="nucleotide sequence ID" value="NZ_JADIIN010000068.1"/>
</dbReference>
<evidence type="ECO:0008006" key="3">
    <source>
        <dbReference type="Google" id="ProtNLM"/>
    </source>
</evidence>